<organism evidence="1">
    <name type="scientific">candidate division WS2 bacterium ADurb.Bin280</name>
    <dbReference type="NCBI Taxonomy" id="1852829"/>
    <lineage>
        <taxon>Bacteria</taxon>
        <taxon>candidate division WS2</taxon>
    </lineage>
</organism>
<dbReference type="Proteomes" id="UP000485367">
    <property type="component" value="Unassembled WGS sequence"/>
</dbReference>
<accession>A0A1V5SFK6</accession>
<reference evidence="1" key="1">
    <citation type="submission" date="2017-02" db="EMBL/GenBank/DDBJ databases">
        <title>Delving into the versatile metabolic prowess of the omnipresent phylum Bacteroidetes.</title>
        <authorList>
            <person name="Nobu M.K."/>
            <person name="Mei R."/>
            <person name="Narihiro T."/>
            <person name="Kuroda K."/>
            <person name="Liu W.-T."/>
        </authorList>
    </citation>
    <scope>NUCLEOTIDE SEQUENCE</scope>
    <source>
        <strain evidence="1">ADurb.Bin280</strain>
    </source>
</reference>
<proteinExistence type="predicted"/>
<dbReference type="EMBL" id="MWBO01000006">
    <property type="protein sequence ID" value="OQA53278.1"/>
    <property type="molecule type" value="Genomic_DNA"/>
</dbReference>
<gene>
    <name evidence="1" type="ORF">BWY43_00049</name>
</gene>
<comment type="caution">
    <text evidence="1">The sequence shown here is derived from an EMBL/GenBank/DDBJ whole genome shotgun (WGS) entry which is preliminary data.</text>
</comment>
<sequence>MDFIDQILNQARNTLVCPVCKNRYEDERLRFRGFIDNTYIFQGFCASGHEPTAVTYLASLHRLEKPIGTYFHNISGDIVSNEQFLDAEKIINSHKGKISELFQDK</sequence>
<evidence type="ECO:0000313" key="1">
    <source>
        <dbReference type="EMBL" id="OQA53278.1"/>
    </source>
</evidence>
<dbReference type="AlphaFoldDB" id="A0A1V5SFK6"/>
<name>A0A1V5SFK6_9BACT</name>
<protein>
    <submittedName>
        <fullName evidence="1">Uncharacterized protein</fullName>
    </submittedName>
</protein>